<dbReference type="AlphaFoldDB" id="A0A0E9QI70"/>
<reference evidence="1" key="2">
    <citation type="journal article" date="2015" name="Fish Shellfish Immunol.">
        <title>Early steps in the European eel (Anguilla anguilla)-Vibrio vulnificus interaction in the gills: Role of the RtxA13 toxin.</title>
        <authorList>
            <person name="Callol A."/>
            <person name="Pajuelo D."/>
            <person name="Ebbesson L."/>
            <person name="Teles M."/>
            <person name="MacKenzie S."/>
            <person name="Amaro C."/>
        </authorList>
    </citation>
    <scope>NUCLEOTIDE SEQUENCE</scope>
</reference>
<organism evidence="1">
    <name type="scientific">Anguilla anguilla</name>
    <name type="common">European freshwater eel</name>
    <name type="synonym">Muraena anguilla</name>
    <dbReference type="NCBI Taxonomy" id="7936"/>
    <lineage>
        <taxon>Eukaryota</taxon>
        <taxon>Metazoa</taxon>
        <taxon>Chordata</taxon>
        <taxon>Craniata</taxon>
        <taxon>Vertebrata</taxon>
        <taxon>Euteleostomi</taxon>
        <taxon>Actinopterygii</taxon>
        <taxon>Neopterygii</taxon>
        <taxon>Teleostei</taxon>
        <taxon>Anguilliformes</taxon>
        <taxon>Anguillidae</taxon>
        <taxon>Anguilla</taxon>
    </lineage>
</organism>
<proteinExistence type="predicted"/>
<dbReference type="EMBL" id="GBXM01092532">
    <property type="protein sequence ID" value="JAH16045.1"/>
    <property type="molecule type" value="Transcribed_RNA"/>
</dbReference>
<reference evidence="1" key="1">
    <citation type="submission" date="2014-11" db="EMBL/GenBank/DDBJ databases">
        <authorList>
            <person name="Amaro Gonzalez C."/>
        </authorList>
    </citation>
    <scope>NUCLEOTIDE SEQUENCE</scope>
</reference>
<evidence type="ECO:0000313" key="1">
    <source>
        <dbReference type="EMBL" id="JAH16045.1"/>
    </source>
</evidence>
<protein>
    <submittedName>
        <fullName evidence="1">Uncharacterized protein</fullName>
    </submittedName>
</protein>
<sequence>MGPFHSIPTPKCFGCSPQVGSH</sequence>
<name>A0A0E9QI70_ANGAN</name>
<accession>A0A0E9QI70</accession>